<feature type="domain" description="C2H2-type" evidence="12">
    <location>
        <begin position="185"/>
        <end position="212"/>
    </location>
</feature>
<dbReference type="InterPro" id="IPR050589">
    <property type="entry name" value="Ikaros_C2H2-ZF"/>
</dbReference>
<feature type="domain" description="C2H2-type" evidence="12">
    <location>
        <begin position="157"/>
        <end position="184"/>
    </location>
</feature>
<dbReference type="Pfam" id="PF07776">
    <property type="entry name" value="zf-AD"/>
    <property type="match status" value="1"/>
</dbReference>
<protein>
    <submittedName>
        <fullName evidence="14">GL16049</fullName>
    </submittedName>
</protein>
<feature type="domain" description="C2H2-type" evidence="12">
    <location>
        <begin position="213"/>
        <end position="240"/>
    </location>
</feature>
<dbReference type="SMART" id="SM00355">
    <property type="entry name" value="ZnF_C2H2"/>
    <property type="match status" value="7"/>
</dbReference>
<dbReference type="eggNOG" id="KOG1721">
    <property type="taxonomic scope" value="Eukaryota"/>
</dbReference>
<feature type="binding site" evidence="11">
    <location>
        <position position="57"/>
    </location>
    <ligand>
        <name>Zn(2+)</name>
        <dbReference type="ChEBI" id="CHEBI:29105"/>
    </ligand>
</feature>
<evidence type="ECO:0000313" key="14">
    <source>
        <dbReference type="EMBL" id="EDW39841.1"/>
    </source>
</evidence>
<feature type="binding site" evidence="11">
    <location>
        <position position="54"/>
    </location>
    <ligand>
        <name>Zn(2+)</name>
        <dbReference type="ChEBI" id="CHEBI:29105"/>
    </ligand>
</feature>
<keyword evidence="8" id="KW-0804">Transcription</keyword>
<dbReference type="FunFam" id="3.30.160.60:FF:000624">
    <property type="entry name" value="zinc finger protein 697"/>
    <property type="match status" value="1"/>
</dbReference>
<dbReference type="InterPro" id="IPR012934">
    <property type="entry name" value="Znf_AD"/>
</dbReference>
<evidence type="ECO:0000256" key="6">
    <source>
        <dbReference type="ARBA" id="ARBA00022833"/>
    </source>
</evidence>
<dbReference type="FunFam" id="3.30.160.60:FF:000202">
    <property type="entry name" value="Zinc finger protein 574"/>
    <property type="match status" value="1"/>
</dbReference>
<evidence type="ECO:0000256" key="2">
    <source>
        <dbReference type="ARBA" id="ARBA00006991"/>
    </source>
</evidence>
<dbReference type="KEGG" id="dpe:6595426"/>
<dbReference type="PhylomeDB" id="B4GQG9"/>
<dbReference type="PROSITE" id="PS51915">
    <property type="entry name" value="ZAD"/>
    <property type="match status" value="1"/>
</dbReference>
<keyword evidence="5 10" id="KW-0863">Zinc-finger</keyword>
<dbReference type="InterPro" id="IPR013087">
    <property type="entry name" value="Znf_C2H2_type"/>
</dbReference>
<evidence type="ECO:0000256" key="9">
    <source>
        <dbReference type="ARBA" id="ARBA00023242"/>
    </source>
</evidence>
<dbReference type="PANTHER" id="PTHR24404">
    <property type="entry name" value="ZINC FINGER PROTEIN"/>
    <property type="match status" value="1"/>
</dbReference>
<dbReference type="GO" id="GO:0003700">
    <property type="term" value="F:DNA-binding transcription factor activity"/>
    <property type="evidence" value="ECO:0007669"/>
    <property type="project" value="TreeGrafter"/>
</dbReference>
<evidence type="ECO:0000256" key="11">
    <source>
        <dbReference type="PROSITE-ProRule" id="PRU01263"/>
    </source>
</evidence>
<evidence type="ECO:0000256" key="10">
    <source>
        <dbReference type="PROSITE-ProRule" id="PRU00042"/>
    </source>
</evidence>
<evidence type="ECO:0000256" key="5">
    <source>
        <dbReference type="ARBA" id="ARBA00022771"/>
    </source>
</evidence>
<dbReference type="SUPFAM" id="SSF57667">
    <property type="entry name" value="beta-beta-alpha zinc fingers"/>
    <property type="match status" value="4"/>
</dbReference>
<evidence type="ECO:0000256" key="7">
    <source>
        <dbReference type="ARBA" id="ARBA00023125"/>
    </source>
</evidence>
<dbReference type="InterPro" id="IPR036236">
    <property type="entry name" value="Znf_C2H2_sf"/>
</dbReference>
<dbReference type="Pfam" id="PF00096">
    <property type="entry name" value="zf-C2H2"/>
    <property type="match status" value="7"/>
</dbReference>
<dbReference type="Gene3D" id="3.30.160.60">
    <property type="entry name" value="Classic Zinc Finger"/>
    <property type="match status" value="7"/>
</dbReference>
<dbReference type="OrthoDB" id="9439903at2759"/>
<feature type="domain" description="C2H2-type" evidence="12">
    <location>
        <begin position="297"/>
        <end position="324"/>
    </location>
</feature>
<dbReference type="FunFam" id="3.30.160.60:FF:001235">
    <property type="entry name" value="Si:ch211-119o8.6"/>
    <property type="match status" value="1"/>
</dbReference>
<dbReference type="SMART" id="SM00868">
    <property type="entry name" value="zf-AD"/>
    <property type="match status" value="1"/>
</dbReference>
<keyword evidence="9" id="KW-0539">Nucleus</keyword>
<reference evidence="14 15" key="1">
    <citation type="journal article" date="2007" name="Nature">
        <title>Evolution of genes and genomes on the Drosophila phylogeny.</title>
        <authorList>
            <consortium name="Drosophila 12 Genomes Consortium"/>
            <person name="Clark A.G."/>
            <person name="Eisen M.B."/>
            <person name="Smith D.R."/>
            <person name="Bergman C.M."/>
            <person name="Oliver B."/>
            <person name="Markow T.A."/>
            <person name="Kaufman T.C."/>
            <person name="Kellis M."/>
            <person name="Gelbart W."/>
            <person name="Iyer V.N."/>
            <person name="Pollard D.A."/>
            <person name="Sackton T.B."/>
            <person name="Larracuente A.M."/>
            <person name="Singh N.D."/>
            <person name="Abad J.P."/>
            <person name="Abt D.N."/>
            <person name="Adryan B."/>
            <person name="Aguade M."/>
            <person name="Akashi H."/>
            <person name="Anderson W.W."/>
            <person name="Aquadro C.F."/>
            <person name="Ardell D.H."/>
            <person name="Arguello R."/>
            <person name="Artieri C.G."/>
            <person name="Barbash D.A."/>
            <person name="Barker D."/>
            <person name="Barsanti P."/>
            <person name="Batterham P."/>
            <person name="Batzoglou S."/>
            <person name="Begun D."/>
            <person name="Bhutkar A."/>
            <person name="Blanco E."/>
            <person name="Bosak S.A."/>
            <person name="Bradley R.K."/>
            <person name="Brand A.D."/>
            <person name="Brent M.R."/>
            <person name="Brooks A.N."/>
            <person name="Brown R.H."/>
            <person name="Butlin R.K."/>
            <person name="Caggese C."/>
            <person name="Calvi B.R."/>
            <person name="Bernardo de Carvalho A."/>
            <person name="Caspi A."/>
            <person name="Castrezana S."/>
            <person name="Celniker S.E."/>
            <person name="Chang J.L."/>
            <person name="Chapple C."/>
            <person name="Chatterji S."/>
            <person name="Chinwalla A."/>
            <person name="Civetta A."/>
            <person name="Clifton S.W."/>
            <person name="Comeron J.M."/>
            <person name="Costello J.C."/>
            <person name="Coyne J.A."/>
            <person name="Daub J."/>
            <person name="David R.G."/>
            <person name="Delcher A.L."/>
            <person name="Delehaunty K."/>
            <person name="Do C.B."/>
            <person name="Ebling H."/>
            <person name="Edwards K."/>
            <person name="Eickbush T."/>
            <person name="Evans J.D."/>
            <person name="Filipski A."/>
            <person name="Findeiss S."/>
            <person name="Freyhult E."/>
            <person name="Fulton L."/>
            <person name="Fulton R."/>
            <person name="Garcia A.C."/>
            <person name="Gardiner A."/>
            <person name="Garfield D.A."/>
            <person name="Garvin B.E."/>
            <person name="Gibson G."/>
            <person name="Gilbert D."/>
            <person name="Gnerre S."/>
            <person name="Godfrey J."/>
            <person name="Good R."/>
            <person name="Gotea V."/>
            <person name="Gravely B."/>
            <person name="Greenberg A.J."/>
            <person name="Griffiths-Jones S."/>
            <person name="Gross S."/>
            <person name="Guigo R."/>
            <person name="Gustafson E.A."/>
            <person name="Haerty W."/>
            <person name="Hahn M.W."/>
            <person name="Halligan D.L."/>
            <person name="Halpern A.L."/>
            <person name="Halter G.M."/>
            <person name="Han M.V."/>
            <person name="Heger A."/>
            <person name="Hillier L."/>
            <person name="Hinrichs A.S."/>
            <person name="Holmes I."/>
            <person name="Hoskins R.A."/>
            <person name="Hubisz M.J."/>
            <person name="Hultmark D."/>
            <person name="Huntley M.A."/>
            <person name="Jaffe D.B."/>
            <person name="Jagadeeshan S."/>
            <person name="Jeck W.R."/>
            <person name="Johnson J."/>
            <person name="Jones C.D."/>
            <person name="Jordan W.C."/>
            <person name="Karpen G.H."/>
            <person name="Kataoka E."/>
            <person name="Keightley P.D."/>
            <person name="Kheradpour P."/>
            <person name="Kirkness E.F."/>
            <person name="Koerich L.B."/>
            <person name="Kristiansen K."/>
            <person name="Kudrna D."/>
            <person name="Kulathinal R.J."/>
            <person name="Kumar S."/>
            <person name="Kwok R."/>
            <person name="Lander E."/>
            <person name="Langley C.H."/>
            <person name="Lapoint R."/>
            <person name="Lazzaro B.P."/>
            <person name="Lee S.J."/>
            <person name="Levesque L."/>
            <person name="Li R."/>
            <person name="Lin C.F."/>
            <person name="Lin M.F."/>
            <person name="Lindblad-Toh K."/>
            <person name="Llopart A."/>
            <person name="Long M."/>
            <person name="Low L."/>
            <person name="Lozovsky E."/>
            <person name="Lu J."/>
            <person name="Luo M."/>
            <person name="Machado C.A."/>
            <person name="Makalowski W."/>
            <person name="Marzo M."/>
            <person name="Matsuda M."/>
            <person name="Matzkin L."/>
            <person name="McAllister B."/>
            <person name="McBride C.S."/>
            <person name="McKernan B."/>
            <person name="McKernan K."/>
            <person name="Mendez-Lago M."/>
            <person name="Minx P."/>
            <person name="Mollenhauer M.U."/>
            <person name="Montooth K."/>
            <person name="Mount S.M."/>
            <person name="Mu X."/>
            <person name="Myers E."/>
            <person name="Negre B."/>
            <person name="Newfeld S."/>
            <person name="Nielsen R."/>
            <person name="Noor M.A."/>
            <person name="O'Grady P."/>
            <person name="Pachter L."/>
            <person name="Papaceit M."/>
            <person name="Parisi M.J."/>
            <person name="Parisi M."/>
            <person name="Parts L."/>
            <person name="Pedersen J.S."/>
            <person name="Pesole G."/>
            <person name="Phillippy A.M."/>
            <person name="Ponting C.P."/>
            <person name="Pop M."/>
            <person name="Porcelli D."/>
            <person name="Powell J.R."/>
            <person name="Prohaska S."/>
            <person name="Pruitt K."/>
            <person name="Puig M."/>
            <person name="Quesneville H."/>
            <person name="Ram K.R."/>
            <person name="Rand D."/>
            <person name="Rasmussen M.D."/>
            <person name="Reed L.K."/>
            <person name="Reenan R."/>
            <person name="Reily A."/>
            <person name="Remington K.A."/>
            <person name="Rieger T.T."/>
            <person name="Ritchie M.G."/>
            <person name="Robin C."/>
            <person name="Rogers Y.H."/>
            <person name="Rohde C."/>
            <person name="Rozas J."/>
            <person name="Rubenfield M.J."/>
            <person name="Ruiz A."/>
            <person name="Russo S."/>
            <person name="Salzberg S.L."/>
            <person name="Sanchez-Gracia A."/>
            <person name="Saranga D.J."/>
            <person name="Sato H."/>
            <person name="Schaeffer S.W."/>
            <person name="Schatz M.C."/>
            <person name="Schlenke T."/>
            <person name="Schwartz R."/>
            <person name="Segarra C."/>
            <person name="Singh R.S."/>
            <person name="Sirot L."/>
            <person name="Sirota M."/>
            <person name="Sisneros N.B."/>
            <person name="Smith C.D."/>
            <person name="Smith T.F."/>
            <person name="Spieth J."/>
            <person name="Stage D.E."/>
            <person name="Stark A."/>
            <person name="Stephan W."/>
            <person name="Strausberg R.L."/>
            <person name="Strempel S."/>
            <person name="Sturgill D."/>
            <person name="Sutton G."/>
            <person name="Sutton G.G."/>
            <person name="Tao W."/>
            <person name="Teichmann S."/>
            <person name="Tobari Y.N."/>
            <person name="Tomimura Y."/>
            <person name="Tsolas J.M."/>
            <person name="Valente V.L."/>
            <person name="Venter E."/>
            <person name="Venter J.C."/>
            <person name="Vicario S."/>
            <person name="Vieira F.G."/>
            <person name="Vilella A.J."/>
            <person name="Villasante A."/>
            <person name="Walenz B."/>
            <person name="Wang J."/>
            <person name="Wasserman M."/>
            <person name="Watts T."/>
            <person name="Wilson D."/>
            <person name="Wilson R.K."/>
            <person name="Wing R.A."/>
            <person name="Wolfner M.F."/>
            <person name="Wong A."/>
            <person name="Wong G.K."/>
            <person name="Wu C.I."/>
            <person name="Wu G."/>
            <person name="Yamamoto D."/>
            <person name="Yang H.P."/>
            <person name="Yang S.P."/>
            <person name="Yorke J.A."/>
            <person name="Yoshida K."/>
            <person name="Zdobnov E."/>
            <person name="Zhang P."/>
            <person name="Zhang Y."/>
            <person name="Zimin A.V."/>
            <person name="Baldwin J."/>
            <person name="Abdouelleil A."/>
            <person name="Abdulkadir J."/>
            <person name="Abebe A."/>
            <person name="Abera B."/>
            <person name="Abreu J."/>
            <person name="Acer S.C."/>
            <person name="Aftuck L."/>
            <person name="Alexander A."/>
            <person name="An P."/>
            <person name="Anderson E."/>
            <person name="Anderson S."/>
            <person name="Arachi H."/>
            <person name="Azer M."/>
            <person name="Bachantsang P."/>
            <person name="Barry A."/>
            <person name="Bayul T."/>
            <person name="Berlin A."/>
            <person name="Bessette D."/>
            <person name="Bloom T."/>
            <person name="Blye J."/>
            <person name="Boguslavskiy L."/>
            <person name="Bonnet C."/>
            <person name="Boukhgalter B."/>
            <person name="Bourzgui I."/>
            <person name="Brown A."/>
            <person name="Cahill P."/>
            <person name="Channer S."/>
            <person name="Cheshatsang Y."/>
            <person name="Chuda L."/>
            <person name="Citroen M."/>
            <person name="Collymore A."/>
            <person name="Cooke P."/>
            <person name="Costello M."/>
            <person name="D'Aco K."/>
            <person name="Daza R."/>
            <person name="De Haan G."/>
            <person name="DeGray S."/>
            <person name="DeMaso C."/>
            <person name="Dhargay N."/>
            <person name="Dooley K."/>
            <person name="Dooley E."/>
            <person name="Doricent M."/>
            <person name="Dorje P."/>
            <person name="Dorjee K."/>
            <person name="Dupes A."/>
            <person name="Elong R."/>
            <person name="Falk J."/>
            <person name="Farina A."/>
            <person name="Faro S."/>
            <person name="Ferguson D."/>
            <person name="Fisher S."/>
            <person name="Foley C.D."/>
            <person name="Franke A."/>
            <person name="Friedrich D."/>
            <person name="Gadbois L."/>
            <person name="Gearin G."/>
            <person name="Gearin C.R."/>
            <person name="Giannoukos G."/>
            <person name="Goode T."/>
            <person name="Graham J."/>
            <person name="Grandbois E."/>
            <person name="Grewal S."/>
            <person name="Gyaltsen K."/>
            <person name="Hafez N."/>
            <person name="Hagos B."/>
            <person name="Hall J."/>
            <person name="Henson C."/>
            <person name="Hollinger A."/>
            <person name="Honan T."/>
            <person name="Huard M.D."/>
            <person name="Hughes L."/>
            <person name="Hurhula B."/>
            <person name="Husby M.E."/>
            <person name="Kamat A."/>
            <person name="Kanga B."/>
            <person name="Kashin S."/>
            <person name="Khazanovich D."/>
            <person name="Kisner P."/>
            <person name="Lance K."/>
            <person name="Lara M."/>
            <person name="Lee W."/>
            <person name="Lennon N."/>
            <person name="Letendre F."/>
            <person name="LeVine R."/>
            <person name="Lipovsky A."/>
            <person name="Liu X."/>
            <person name="Liu J."/>
            <person name="Liu S."/>
            <person name="Lokyitsang T."/>
            <person name="Lokyitsang Y."/>
            <person name="Lubonja R."/>
            <person name="Lui A."/>
            <person name="MacDonald P."/>
            <person name="Magnisalis V."/>
            <person name="Maru K."/>
            <person name="Matthews C."/>
            <person name="McCusker W."/>
            <person name="McDonough S."/>
            <person name="Mehta T."/>
            <person name="Meldrim J."/>
            <person name="Meneus L."/>
            <person name="Mihai O."/>
            <person name="Mihalev A."/>
            <person name="Mihova T."/>
            <person name="Mittelman R."/>
            <person name="Mlenga V."/>
            <person name="Montmayeur A."/>
            <person name="Mulrain L."/>
            <person name="Navidi A."/>
            <person name="Naylor J."/>
            <person name="Negash T."/>
            <person name="Nguyen T."/>
            <person name="Nguyen N."/>
            <person name="Nicol R."/>
            <person name="Norbu C."/>
            <person name="Norbu N."/>
            <person name="Novod N."/>
            <person name="O'Neill B."/>
            <person name="Osman S."/>
            <person name="Markiewicz E."/>
            <person name="Oyono O.L."/>
            <person name="Patti C."/>
            <person name="Phunkhang P."/>
            <person name="Pierre F."/>
            <person name="Priest M."/>
            <person name="Raghuraman S."/>
            <person name="Rege F."/>
            <person name="Reyes R."/>
            <person name="Rise C."/>
            <person name="Rogov P."/>
            <person name="Ross K."/>
            <person name="Ryan E."/>
            <person name="Settipalli S."/>
            <person name="Shea T."/>
            <person name="Sherpa N."/>
            <person name="Shi L."/>
            <person name="Shih D."/>
            <person name="Sparrow T."/>
            <person name="Spaulding J."/>
            <person name="Stalker J."/>
            <person name="Stange-Thomann N."/>
            <person name="Stavropoulos S."/>
            <person name="Stone C."/>
            <person name="Strader C."/>
            <person name="Tesfaye S."/>
            <person name="Thomson T."/>
            <person name="Thoulutsang Y."/>
            <person name="Thoulutsang D."/>
            <person name="Topham K."/>
            <person name="Topping I."/>
            <person name="Tsamla T."/>
            <person name="Vassiliev H."/>
            <person name="Vo A."/>
            <person name="Wangchuk T."/>
            <person name="Wangdi T."/>
            <person name="Weiand M."/>
            <person name="Wilkinson J."/>
            <person name="Wilson A."/>
            <person name="Yadav S."/>
            <person name="Young G."/>
            <person name="Yu Q."/>
            <person name="Zembek L."/>
            <person name="Zhong D."/>
            <person name="Zimmer A."/>
            <person name="Zwirko Z."/>
            <person name="Jaffe D.B."/>
            <person name="Alvarez P."/>
            <person name="Brockman W."/>
            <person name="Butler J."/>
            <person name="Chin C."/>
            <person name="Gnerre S."/>
            <person name="Grabherr M."/>
            <person name="Kleber M."/>
            <person name="Mauceli E."/>
            <person name="MacCallum I."/>
        </authorList>
    </citation>
    <scope>NUCLEOTIDE SEQUENCE [LARGE SCALE GENOMIC DNA]</scope>
    <source>
        <strain evidence="15">MSH-3 / Tucson 14011-0111.49</strain>
    </source>
</reference>
<feature type="binding site" evidence="11">
    <location>
        <position position="5"/>
    </location>
    <ligand>
        <name>Zn(2+)</name>
        <dbReference type="ChEBI" id="CHEBI:29105"/>
    </ligand>
</feature>
<dbReference type="Gene3D" id="3.40.1800.20">
    <property type="match status" value="1"/>
</dbReference>
<dbReference type="Proteomes" id="UP000008744">
    <property type="component" value="Unassembled WGS sequence"/>
</dbReference>
<accession>B4GQG9</accession>
<dbReference type="GO" id="GO:0000978">
    <property type="term" value="F:RNA polymerase II cis-regulatory region sequence-specific DNA binding"/>
    <property type="evidence" value="ECO:0007669"/>
    <property type="project" value="TreeGrafter"/>
</dbReference>
<dbReference type="GO" id="GO:0008270">
    <property type="term" value="F:zinc ion binding"/>
    <property type="evidence" value="ECO:0007669"/>
    <property type="project" value="UniProtKB-UniRule"/>
</dbReference>
<evidence type="ECO:0000313" key="15">
    <source>
        <dbReference type="Proteomes" id="UP000008744"/>
    </source>
</evidence>
<dbReference type="GO" id="GO:0032502">
    <property type="term" value="P:developmental process"/>
    <property type="evidence" value="ECO:0007669"/>
    <property type="project" value="UniProtKB-ARBA"/>
</dbReference>
<dbReference type="GO" id="GO:0006357">
    <property type="term" value="P:regulation of transcription by RNA polymerase II"/>
    <property type="evidence" value="ECO:0007669"/>
    <property type="project" value="TreeGrafter"/>
</dbReference>
<evidence type="ECO:0000256" key="3">
    <source>
        <dbReference type="ARBA" id="ARBA00022723"/>
    </source>
</evidence>
<name>B4GQG9_DROPE</name>
<dbReference type="EMBL" id="CH479187">
    <property type="protein sequence ID" value="EDW39841.1"/>
    <property type="molecule type" value="Genomic_DNA"/>
</dbReference>
<dbReference type="FunFam" id="3.30.160.60:FF:000188">
    <property type="entry name" value="Zinc finger protein 787"/>
    <property type="match status" value="1"/>
</dbReference>
<organism evidence="15">
    <name type="scientific">Drosophila persimilis</name>
    <name type="common">Fruit fly</name>
    <dbReference type="NCBI Taxonomy" id="7234"/>
    <lineage>
        <taxon>Eukaryota</taxon>
        <taxon>Metazoa</taxon>
        <taxon>Ecdysozoa</taxon>
        <taxon>Arthropoda</taxon>
        <taxon>Hexapoda</taxon>
        <taxon>Insecta</taxon>
        <taxon>Pterygota</taxon>
        <taxon>Neoptera</taxon>
        <taxon>Endopterygota</taxon>
        <taxon>Diptera</taxon>
        <taxon>Brachycera</taxon>
        <taxon>Muscomorpha</taxon>
        <taxon>Ephydroidea</taxon>
        <taxon>Drosophilidae</taxon>
        <taxon>Drosophila</taxon>
        <taxon>Sophophora</taxon>
    </lineage>
</organism>
<evidence type="ECO:0000256" key="1">
    <source>
        <dbReference type="ARBA" id="ARBA00004123"/>
    </source>
</evidence>
<sequence>MAEVCRICKAPPVSGPLKNIFDEPQNSDTCIADMIAECSGHEVCRGDLLPENICPPCLEDAVAAFSFKKTCEQSHKPNFPVLEEAGGEAICGNQEDDAAWEPSDSGNELTNQLETDAKVQGDKDVYHQFKCSLCPKSYKHKSNLNRHKNVHTGIRPHKCSDCSKAFRLKTYLQAHIRTHTDERPYKCEHCSKTFKHKKSLKNHSRTHSEERPHKCMHCSKSFSHSGTFRNHVRTHTVERSFQCSDCSKAFKRQSDLNKHSRTHSVDRPYQCVLCSKSFKFKWHLSRHLRTHTEERPYSCADCPKAFKDKSSLKNHTCCRSQNDR</sequence>
<evidence type="ECO:0000256" key="4">
    <source>
        <dbReference type="ARBA" id="ARBA00022737"/>
    </source>
</evidence>
<keyword evidence="7" id="KW-0238">DNA-binding</keyword>
<keyword evidence="3 11" id="KW-0479">Metal-binding</keyword>
<proteinExistence type="inferred from homology"/>
<feature type="domain" description="C2H2-type" evidence="12">
    <location>
        <begin position="241"/>
        <end position="268"/>
    </location>
</feature>
<keyword evidence="15" id="KW-1185">Reference proteome</keyword>
<feature type="binding site" evidence="11">
    <location>
        <position position="8"/>
    </location>
    <ligand>
        <name>Zn(2+)</name>
        <dbReference type="ChEBI" id="CHEBI:29105"/>
    </ligand>
</feature>
<evidence type="ECO:0000256" key="8">
    <source>
        <dbReference type="ARBA" id="ARBA00023163"/>
    </source>
</evidence>
<feature type="domain" description="C2H2-type" evidence="12">
    <location>
        <begin position="129"/>
        <end position="156"/>
    </location>
</feature>
<keyword evidence="6 11" id="KW-0862">Zinc</keyword>
<comment type="similarity">
    <text evidence="2">Belongs to the krueppel C2H2-type zinc-finger protein family.</text>
</comment>
<dbReference type="PROSITE" id="PS00028">
    <property type="entry name" value="ZINC_FINGER_C2H2_1"/>
    <property type="match status" value="6"/>
</dbReference>
<dbReference type="SUPFAM" id="SSF57716">
    <property type="entry name" value="Glucocorticoid receptor-like (DNA-binding domain)"/>
    <property type="match status" value="1"/>
</dbReference>
<dbReference type="FunFam" id="3.30.160.60:FF:001498">
    <property type="entry name" value="Zinc finger protein 404"/>
    <property type="match status" value="1"/>
</dbReference>
<feature type="domain" description="ZAD" evidence="13">
    <location>
        <begin position="3"/>
        <end position="81"/>
    </location>
</feature>
<gene>
    <name evidence="14" type="primary">Dper\GL16049</name>
    <name evidence="14" type="ORF">Dper_GL16049</name>
</gene>
<dbReference type="AlphaFoldDB" id="B4GQG9"/>
<evidence type="ECO:0000259" key="12">
    <source>
        <dbReference type="PROSITE" id="PS50157"/>
    </source>
</evidence>
<dbReference type="OMA" id="SHECVAC"/>
<feature type="domain" description="C2H2-type" evidence="12">
    <location>
        <begin position="269"/>
        <end position="296"/>
    </location>
</feature>
<dbReference type="PANTHER" id="PTHR24404:SF114">
    <property type="entry name" value="KLUMPFUSS, ISOFORM B-RELATED"/>
    <property type="match status" value="1"/>
</dbReference>
<evidence type="ECO:0000259" key="13">
    <source>
        <dbReference type="PROSITE" id="PS51915"/>
    </source>
</evidence>
<dbReference type="PROSITE" id="PS50157">
    <property type="entry name" value="ZINC_FINGER_C2H2_2"/>
    <property type="match status" value="7"/>
</dbReference>
<dbReference type="FunFam" id="3.30.160.60:FF:000145">
    <property type="entry name" value="Zinc finger protein 574"/>
    <property type="match status" value="1"/>
</dbReference>
<dbReference type="FunFam" id="3.30.160.60:FF:002343">
    <property type="entry name" value="Zinc finger protein 33A"/>
    <property type="match status" value="1"/>
</dbReference>
<dbReference type="GO" id="GO:0005634">
    <property type="term" value="C:nucleus"/>
    <property type="evidence" value="ECO:0007669"/>
    <property type="project" value="UniProtKB-SubCell"/>
</dbReference>
<keyword evidence="4" id="KW-0677">Repeat</keyword>
<dbReference type="HOGENOM" id="CLU_002678_94_1_1"/>
<comment type="subcellular location">
    <subcellularLocation>
        <location evidence="1">Nucleus</location>
    </subcellularLocation>
</comment>